<evidence type="ECO:0000256" key="1">
    <source>
        <dbReference type="ARBA" id="ARBA00004141"/>
    </source>
</evidence>
<organism evidence="6">
    <name type="scientific">marine metagenome</name>
    <dbReference type="NCBI Taxonomy" id="408172"/>
    <lineage>
        <taxon>unclassified sequences</taxon>
        <taxon>metagenomes</taxon>
        <taxon>ecological metagenomes</taxon>
    </lineage>
</organism>
<feature type="transmembrane region" description="Helical" evidence="5">
    <location>
        <begin position="20"/>
        <end position="42"/>
    </location>
</feature>
<evidence type="ECO:0000256" key="5">
    <source>
        <dbReference type="SAM" id="Phobius"/>
    </source>
</evidence>
<evidence type="ECO:0000256" key="3">
    <source>
        <dbReference type="ARBA" id="ARBA00022989"/>
    </source>
</evidence>
<reference evidence="6" key="1">
    <citation type="submission" date="2018-05" db="EMBL/GenBank/DDBJ databases">
        <authorList>
            <person name="Lanie J.A."/>
            <person name="Ng W.-L."/>
            <person name="Kazmierczak K.M."/>
            <person name="Andrzejewski T.M."/>
            <person name="Davidsen T.M."/>
            <person name="Wayne K.J."/>
            <person name="Tettelin H."/>
            <person name="Glass J.I."/>
            <person name="Rusch D."/>
            <person name="Podicherti R."/>
            <person name="Tsui H.-C.T."/>
            <person name="Winkler M.E."/>
        </authorList>
    </citation>
    <scope>NUCLEOTIDE SEQUENCE</scope>
</reference>
<comment type="subcellular location">
    <subcellularLocation>
        <location evidence="1">Membrane</location>
        <topology evidence="1">Multi-pass membrane protein</topology>
    </subcellularLocation>
</comment>
<keyword evidence="3 5" id="KW-1133">Transmembrane helix</keyword>
<name>A0A382XDF9_9ZZZZ</name>
<dbReference type="InterPro" id="IPR000537">
    <property type="entry name" value="UbiA_prenyltransferase"/>
</dbReference>
<feature type="transmembrane region" description="Helical" evidence="5">
    <location>
        <begin position="118"/>
        <end position="135"/>
    </location>
</feature>
<dbReference type="EMBL" id="UINC01166594">
    <property type="protein sequence ID" value="SVD68635.1"/>
    <property type="molecule type" value="Genomic_DNA"/>
</dbReference>
<dbReference type="GO" id="GO:0016765">
    <property type="term" value="F:transferase activity, transferring alkyl or aryl (other than methyl) groups"/>
    <property type="evidence" value="ECO:0007669"/>
    <property type="project" value="InterPro"/>
</dbReference>
<sequence>GIVGGELGWAAITELHWYPTIFWISLGVAFWIAAFDLNYALMDIESDRQQGIQSFPARFGEQHTLRTSVQLTLLWFACFAISNPVDEITFLGAALLMCVINAGVIIAQNRLADFQKTFYYTSVVTGWVLLGGLMAA</sequence>
<dbReference type="Pfam" id="PF01040">
    <property type="entry name" value="UbiA"/>
    <property type="match status" value="1"/>
</dbReference>
<feature type="transmembrane region" description="Helical" evidence="5">
    <location>
        <begin position="88"/>
        <end position="106"/>
    </location>
</feature>
<dbReference type="AlphaFoldDB" id="A0A382XDF9"/>
<gene>
    <name evidence="6" type="ORF">METZ01_LOCUS421489</name>
</gene>
<dbReference type="Gene3D" id="1.20.120.1780">
    <property type="entry name" value="UbiA prenyltransferase"/>
    <property type="match status" value="1"/>
</dbReference>
<keyword evidence="4 5" id="KW-0472">Membrane</keyword>
<evidence type="ECO:0008006" key="7">
    <source>
        <dbReference type="Google" id="ProtNLM"/>
    </source>
</evidence>
<evidence type="ECO:0000256" key="2">
    <source>
        <dbReference type="ARBA" id="ARBA00022692"/>
    </source>
</evidence>
<evidence type="ECO:0000256" key="4">
    <source>
        <dbReference type="ARBA" id="ARBA00023136"/>
    </source>
</evidence>
<evidence type="ECO:0000313" key="6">
    <source>
        <dbReference type="EMBL" id="SVD68635.1"/>
    </source>
</evidence>
<proteinExistence type="predicted"/>
<feature type="non-terminal residue" evidence="6">
    <location>
        <position position="1"/>
    </location>
</feature>
<dbReference type="GO" id="GO:0016020">
    <property type="term" value="C:membrane"/>
    <property type="evidence" value="ECO:0007669"/>
    <property type="project" value="UniProtKB-SubCell"/>
</dbReference>
<accession>A0A382XDF9</accession>
<protein>
    <recommendedName>
        <fullName evidence="7">4-hydroxybenzoate octaprenyltransferase</fullName>
    </recommendedName>
</protein>
<keyword evidence="2 5" id="KW-0812">Transmembrane</keyword>